<evidence type="ECO:0000256" key="3">
    <source>
        <dbReference type="ARBA" id="ARBA00023157"/>
    </source>
</evidence>
<keyword evidence="4" id="KW-0732">Signal</keyword>
<dbReference type="KEGG" id="muo:115471211"/>
<dbReference type="RefSeq" id="XP_030060776.1">
    <property type="nucleotide sequence ID" value="XM_030204916.1"/>
</dbReference>
<evidence type="ECO:0000313" key="7">
    <source>
        <dbReference type="RefSeq" id="XP_030060776.1"/>
    </source>
</evidence>
<dbReference type="AlphaFoldDB" id="A0A6P7Y711"/>
<dbReference type="FunCoup" id="A0A6P7Y711">
    <property type="interactions" value="546"/>
</dbReference>
<dbReference type="InParanoid" id="A0A6P7Y711"/>
<name>A0A6P7Y711_9AMPH</name>
<dbReference type="CDD" id="cd00272">
    <property type="entry name" value="Chemokine_CC"/>
    <property type="match status" value="1"/>
</dbReference>
<dbReference type="InterPro" id="IPR036048">
    <property type="entry name" value="Interleukin_8-like_sf"/>
</dbReference>
<dbReference type="SUPFAM" id="SSF54117">
    <property type="entry name" value="Interleukin 8-like chemokines"/>
    <property type="match status" value="1"/>
</dbReference>
<dbReference type="InterPro" id="IPR001811">
    <property type="entry name" value="Chemokine_IL8-like_dom"/>
</dbReference>
<dbReference type="OrthoDB" id="8870994at2759"/>
<feature type="chain" id="PRO_5028521297" description="C-C motif chemokine" evidence="4">
    <location>
        <begin position="19"/>
        <end position="90"/>
    </location>
</feature>
<dbReference type="PROSITE" id="PS00472">
    <property type="entry name" value="SMALL_CYTOKINES_CC"/>
    <property type="match status" value="1"/>
</dbReference>
<comment type="similarity">
    <text evidence="1 4">Belongs to the intercrine beta (chemokine CC) family.</text>
</comment>
<accession>A0A6P7Y711</accession>
<dbReference type="Pfam" id="PF00048">
    <property type="entry name" value="IL8"/>
    <property type="match status" value="1"/>
</dbReference>
<feature type="domain" description="Chemokine interleukin-8-like" evidence="5">
    <location>
        <begin position="26"/>
        <end position="86"/>
    </location>
</feature>
<comment type="subcellular location">
    <subcellularLocation>
        <location evidence="4">Secreted</location>
    </subcellularLocation>
</comment>
<dbReference type="GO" id="GO:0006955">
    <property type="term" value="P:immune response"/>
    <property type="evidence" value="ECO:0007669"/>
    <property type="project" value="InterPro"/>
</dbReference>
<keyword evidence="4" id="KW-0145">Chemotaxis</keyword>
<dbReference type="GO" id="GO:0005615">
    <property type="term" value="C:extracellular space"/>
    <property type="evidence" value="ECO:0007669"/>
    <property type="project" value="UniProtKB-KW"/>
</dbReference>
<evidence type="ECO:0000256" key="1">
    <source>
        <dbReference type="ARBA" id="ARBA00010868"/>
    </source>
</evidence>
<evidence type="ECO:0000256" key="4">
    <source>
        <dbReference type="RuleBase" id="RU361150"/>
    </source>
</evidence>
<dbReference type="SMART" id="SM00199">
    <property type="entry name" value="SCY"/>
    <property type="match status" value="1"/>
</dbReference>
<dbReference type="GO" id="GO:0008009">
    <property type="term" value="F:chemokine activity"/>
    <property type="evidence" value="ECO:0007669"/>
    <property type="project" value="InterPro"/>
</dbReference>
<dbReference type="GeneID" id="115471211"/>
<dbReference type="CTD" id="6361"/>
<keyword evidence="2 4" id="KW-0202">Cytokine</keyword>
<organism evidence="6 7">
    <name type="scientific">Microcaecilia unicolor</name>
    <dbReference type="NCBI Taxonomy" id="1415580"/>
    <lineage>
        <taxon>Eukaryota</taxon>
        <taxon>Metazoa</taxon>
        <taxon>Chordata</taxon>
        <taxon>Craniata</taxon>
        <taxon>Vertebrata</taxon>
        <taxon>Euteleostomi</taxon>
        <taxon>Amphibia</taxon>
        <taxon>Gymnophiona</taxon>
        <taxon>Siphonopidae</taxon>
        <taxon>Microcaecilia</taxon>
    </lineage>
</organism>
<reference evidence="7" key="1">
    <citation type="submission" date="2025-08" db="UniProtKB">
        <authorList>
            <consortium name="RefSeq"/>
        </authorList>
    </citation>
    <scope>IDENTIFICATION</scope>
</reference>
<protein>
    <recommendedName>
        <fullName evidence="4">C-C motif chemokine</fullName>
    </recommendedName>
</protein>
<dbReference type="Gene3D" id="2.40.50.40">
    <property type="match status" value="1"/>
</dbReference>
<evidence type="ECO:0000259" key="5">
    <source>
        <dbReference type="SMART" id="SM00199"/>
    </source>
</evidence>
<keyword evidence="4" id="KW-0964">Secreted</keyword>
<dbReference type="PANTHER" id="PTHR12015">
    <property type="entry name" value="SMALL INDUCIBLE CYTOKINE A"/>
    <property type="match status" value="1"/>
</dbReference>
<sequence length="90" mass="10422">MNHLQTALLLILLLGTLTQPNMGRNSIECCTEYVRNRIRLTLLKSFYETPSDCPKKAVVFLTARKHICADPSMKWVRKAKVHIKKLQQKQ</sequence>
<keyword evidence="3" id="KW-1015">Disulfide bond</keyword>
<proteinExistence type="inferred from homology"/>
<gene>
    <name evidence="7" type="primary">CCL17</name>
</gene>
<dbReference type="Proteomes" id="UP000515156">
    <property type="component" value="Chromosome 5"/>
</dbReference>
<feature type="signal peptide" evidence="4">
    <location>
        <begin position="1"/>
        <end position="18"/>
    </location>
</feature>
<evidence type="ECO:0000256" key="2">
    <source>
        <dbReference type="ARBA" id="ARBA00022514"/>
    </source>
</evidence>
<evidence type="ECO:0000313" key="6">
    <source>
        <dbReference type="Proteomes" id="UP000515156"/>
    </source>
</evidence>
<dbReference type="InterPro" id="IPR039809">
    <property type="entry name" value="Chemokine_b/g/d"/>
</dbReference>
<keyword evidence="6" id="KW-1185">Reference proteome</keyword>
<dbReference type="InterPro" id="IPR000827">
    <property type="entry name" value="Chemokine_CC_CS"/>
</dbReference>